<dbReference type="PANTHER" id="PTHR30346">
    <property type="entry name" value="TRANSCRIPTIONAL DUAL REGULATOR HCAR-RELATED"/>
    <property type="match status" value="1"/>
</dbReference>
<evidence type="ECO:0000256" key="1">
    <source>
        <dbReference type="ARBA" id="ARBA00009437"/>
    </source>
</evidence>
<dbReference type="PROSITE" id="PS50931">
    <property type="entry name" value="HTH_LYSR"/>
    <property type="match status" value="1"/>
</dbReference>
<dbReference type="InterPro" id="IPR036388">
    <property type="entry name" value="WH-like_DNA-bd_sf"/>
</dbReference>
<dbReference type="PRINTS" id="PR00039">
    <property type="entry name" value="HTHLYSR"/>
</dbReference>
<dbReference type="Gene3D" id="1.10.10.10">
    <property type="entry name" value="Winged helix-like DNA-binding domain superfamily/Winged helix DNA-binding domain"/>
    <property type="match status" value="1"/>
</dbReference>
<keyword evidence="2" id="KW-0805">Transcription regulation</keyword>
<dbReference type="Proteomes" id="UP001597368">
    <property type="component" value="Unassembled WGS sequence"/>
</dbReference>
<evidence type="ECO:0000313" key="7">
    <source>
        <dbReference type="Proteomes" id="UP001597368"/>
    </source>
</evidence>
<keyword evidence="4" id="KW-0804">Transcription</keyword>
<protein>
    <submittedName>
        <fullName evidence="6">LysR family transcriptional regulator</fullName>
    </submittedName>
</protein>
<dbReference type="InterPro" id="IPR005119">
    <property type="entry name" value="LysR_subst-bd"/>
</dbReference>
<dbReference type="InterPro" id="IPR036390">
    <property type="entry name" value="WH_DNA-bd_sf"/>
</dbReference>
<accession>A0ABW4T085</accession>
<dbReference type="Pfam" id="PF03466">
    <property type="entry name" value="LysR_substrate"/>
    <property type="match status" value="1"/>
</dbReference>
<organism evidence="6 7">
    <name type="scientific">Nonomuraea mangrovi</name>
    <dbReference type="NCBI Taxonomy" id="2316207"/>
    <lineage>
        <taxon>Bacteria</taxon>
        <taxon>Bacillati</taxon>
        <taxon>Actinomycetota</taxon>
        <taxon>Actinomycetes</taxon>
        <taxon>Streptosporangiales</taxon>
        <taxon>Streptosporangiaceae</taxon>
        <taxon>Nonomuraea</taxon>
    </lineage>
</organism>
<keyword evidence="3" id="KW-0238">DNA-binding</keyword>
<evidence type="ECO:0000256" key="2">
    <source>
        <dbReference type="ARBA" id="ARBA00023015"/>
    </source>
</evidence>
<dbReference type="Gene3D" id="3.40.190.10">
    <property type="entry name" value="Periplasmic binding protein-like II"/>
    <property type="match status" value="2"/>
</dbReference>
<evidence type="ECO:0000256" key="4">
    <source>
        <dbReference type="ARBA" id="ARBA00023163"/>
    </source>
</evidence>
<feature type="domain" description="HTH lysR-type" evidence="5">
    <location>
        <begin position="3"/>
        <end position="60"/>
    </location>
</feature>
<dbReference type="EMBL" id="JBHUFV010000035">
    <property type="protein sequence ID" value="MFD1934639.1"/>
    <property type="molecule type" value="Genomic_DNA"/>
</dbReference>
<comment type="similarity">
    <text evidence="1">Belongs to the LysR transcriptional regulatory family.</text>
</comment>
<keyword evidence="7" id="KW-1185">Reference proteome</keyword>
<dbReference type="PANTHER" id="PTHR30346:SF0">
    <property type="entry name" value="HCA OPERON TRANSCRIPTIONAL ACTIVATOR HCAR"/>
    <property type="match status" value="1"/>
</dbReference>
<name>A0ABW4T085_9ACTN</name>
<proteinExistence type="inferred from homology"/>
<dbReference type="Pfam" id="PF00126">
    <property type="entry name" value="HTH_1"/>
    <property type="match status" value="1"/>
</dbReference>
<evidence type="ECO:0000313" key="6">
    <source>
        <dbReference type="EMBL" id="MFD1934639.1"/>
    </source>
</evidence>
<comment type="caution">
    <text evidence="6">The sequence shown here is derived from an EMBL/GenBank/DDBJ whole genome shotgun (WGS) entry which is preliminary data.</text>
</comment>
<evidence type="ECO:0000259" key="5">
    <source>
        <dbReference type="PROSITE" id="PS50931"/>
    </source>
</evidence>
<dbReference type="SUPFAM" id="SSF46785">
    <property type="entry name" value="Winged helix' DNA-binding domain"/>
    <property type="match status" value="1"/>
</dbReference>
<reference evidence="7" key="1">
    <citation type="journal article" date="2019" name="Int. J. Syst. Evol. Microbiol.">
        <title>The Global Catalogue of Microorganisms (GCM) 10K type strain sequencing project: providing services to taxonomists for standard genome sequencing and annotation.</title>
        <authorList>
            <consortium name="The Broad Institute Genomics Platform"/>
            <consortium name="The Broad Institute Genome Sequencing Center for Infectious Disease"/>
            <person name="Wu L."/>
            <person name="Ma J."/>
        </authorList>
    </citation>
    <scope>NUCLEOTIDE SEQUENCE [LARGE SCALE GENOMIC DNA]</scope>
    <source>
        <strain evidence="7">ICMP 6774ER</strain>
    </source>
</reference>
<dbReference type="CDD" id="cd08414">
    <property type="entry name" value="PBP2_LTTR_aromatics_like"/>
    <property type="match status" value="1"/>
</dbReference>
<gene>
    <name evidence="6" type="ORF">ACFSKW_24510</name>
</gene>
<dbReference type="InterPro" id="IPR000847">
    <property type="entry name" value="LysR_HTH_N"/>
</dbReference>
<dbReference type="SUPFAM" id="SSF53850">
    <property type="entry name" value="Periplasmic binding protein-like II"/>
    <property type="match status" value="1"/>
</dbReference>
<evidence type="ECO:0000256" key="3">
    <source>
        <dbReference type="ARBA" id="ARBA00023125"/>
    </source>
</evidence>
<dbReference type="RefSeq" id="WP_379574728.1">
    <property type="nucleotide sequence ID" value="NZ_JBHUFV010000035.1"/>
</dbReference>
<sequence length="304" mass="33678">MDVDTRLLRYFVAVAEEGNLTRAAQRLFVAQPTLTKQIRQLENQLGVELFTRSRAGMLLTEAGRVLADQAPTLLSGWDRALRETRAEARRETRVLRVGFVASAANEFTQRIVAAFARHRPGWQVAMRHSDWTDPTAGLADREVDAALVRLPFPGQDAFCVEELFAEPRWVALRDTHPLAAQEQIPFQDLWDEPFVAAPRETGSWRDYWMGNDAREGSTARVGAVARNTDEWLTAIANGYGISLTPAASARFYRRPGVTYRPVTGISPSRVGVAWPAAAGSDPVIRDFVRCCVDSCPAQDDGPPA</sequence>